<gene>
    <name evidence="2" type="ORF">CGGC5_v000290</name>
</gene>
<organism evidence="2 3">
    <name type="scientific">Colletotrichum fructicola (strain Nara gc5)</name>
    <name type="common">Anthracnose fungus</name>
    <name type="synonym">Colletotrichum gloeosporioides (strain Nara gc5)</name>
    <dbReference type="NCBI Taxonomy" id="1213859"/>
    <lineage>
        <taxon>Eukaryota</taxon>
        <taxon>Fungi</taxon>
        <taxon>Dikarya</taxon>
        <taxon>Ascomycota</taxon>
        <taxon>Pezizomycotina</taxon>
        <taxon>Sordariomycetes</taxon>
        <taxon>Hypocreomycetidae</taxon>
        <taxon>Glomerellales</taxon>
        <taxon>Glomerellaceae</taxon>
        <taxon>Colletotrichum</taxon>
        <taxon>Colletotrichum gloeosporioides species complex</taxon>
    </lineage>
</organism>
<dbReference type="Proteomes" id="UP000011096">
    <property type="component" value="Unassembled WGS sequence"/>
</dbReference>
<evidence type="ECO:0000313" key="3">
    <source>
        <dbReference type="Proteomes" id="UP000011096"/>
    </source>
</evidence>
<proteinExistence type="predicted"/>
<accession>A0A7J6JM06</accession>
<dbReference type="OrthoDB" id="4790808at2759"/>
<dbReference type="RefSeq" id="XP_031884138.1">
    <property type="nucleotide sequence ID" value="XM_032036862.1"/>
</dbReference>
<dbReference type="EMBL" id="ANPB02000001">
    <property type="protein sequence ID" value="KAF4491796.1"/>
    <property type="molecule type" value="Genomic_DNA"/>
</dbReference>
<evidence type="ECO:0000313" key="2">
    <source>
        <dbReference type="EMBL" id="KAF4491796.1"/>
    </source>
</evidence>
<reference evidence="2 3" key="2">
    <citation type="submission" date="2020-04" db="EMBL/GenBank/DDBJ databases">
        <title>Genome sequencing and assembly of multiple isolates from the Colletotrichum gloeosporioides species complex.</title>
        <authorList>
            <person name="Gan P."/>
            <person name="Shirasu K."/>
        </authorList>
    </citation>
    <scope>NUCLEOTIDE SEQUENCE [LARGE SCALE GENOMIC DNA]</scope>
    <source>
        <strain evidence="2 3">Nara gc5</strain>
    </source>
</reference>
<dbReference type="AlphaFoldDB" id="A0A7J6JM06"/>
<feature type="chain" id="PRO_5029598679" evidence="1">
    <location>
        <begin position="26"/>
        <end position="143"/>
    </location>
</feature>
<feature type="signal peptide" evidence="1">
    <location>
        <begin position="1"/>
        <end position="25"/>
    </location>
</feature>
<reference evidence="2 3" key="1">
    <citation type="submission" date="2012-08" db="EMBL/GenBank/DDBJ databases">
        <authorList>
            <person name="Gan P.H.P."/>
            <person name="Ikeda K."/>
            <person name="Irieda H."/>
            <person name="Narusaka M."/>
            <person name="O'Connell R.J."/>
            <person name="Narusaka Y."/>
            <person name="Takano Y."/>
            <person name="Kubo Y."/>
            <person name="Shirasu K."/>
        </authorList>
    </citation>
    <scope>NUCLEOTIDE SEQUENCE [LARGE SCALE GENOMIC DNA]</scope>
    <source>
        <strain evidence="2 3">Nara gc5</strain>
    </source>
</reference>
<dbReference type="GeneID" id="43620849"/>
<keyword evidence="3" id="KW-1185">Reference proteome</keyword>
<comment type="caution">
    <text evidence="2">The sequence shown here is derived from an EMBL/GenBank/DDBJ whole genome shotgun (WGS) entry which is preliminary data.</text>
</comment>
<keyword evidence="1" id="KW-0732">Signal</keyword>
<evidence type="ECO:0000256" key="1">
    <source>
        <dbReference type="SAM" id="SignalP"/>
    </source>
</evidence>
<sequence>MFSNTKIVMALATTLTLSLFRPAAAGNLCLSYTYQVQGGNGAHDWRTFAAGSPCDTTNVFDEDICSSLPASDNICDVDYTLVSAEDDTIDDADCSIAIEIDGTVYHGRLSDGGLDGSECGADCGFPPREFKSNYIFENVPMCS</sequence>
<protein>
    <submittedName>
        <fullName evidence="2">Uncharacterized protein</fullName>
    </submittedName>
</protein>
<dbReference type="InParanoid" id="A0A7J6JM06"/>
<name>A0A7J6JM06_COLFN</name>